<dbReference type="SUPFAM" id="SSF53927">
    <property type="entry name" value="Cytidine deaminase-like"/>
    <property type="match status" value="1"/>
</dbReference>
<dbReference type="GO" id="GO:0002100">
    <property type="term" value="P:tRNA wobble adenosine to inosine editing"/>
    <property type="evidence" value="ECO:0007669"/>
    <property type="project" value="InterPro"/>
</dbReference>
<comment type="caution">
    <text evidence="3">The sequence shown here is derived from an EMBL/GenBank/DDBJ whole genome shotgun (WGS) entry which is preliminary data.</text>
</comment>
<reference evidence="3" key="1">
    <citation type="journal article" date="2023" name="Plant J.">
        <title>Genome sequences and population genomics provide insights into the demographic history, inbreeding, and mutation load of two 'living fossil' tree species of Dipteronia.</title>
        <authorList>
            <person name="Feng Y."/>
            <person name="Comes H.P."/>
            <person name="Chen J."/>
            <person name="Zhu S."/>
            <person name="Lu R."/>
            <person name="Zhang X."/>
            <person name="Li P."/>
            <person name="Qiu J."/>
            <person name="Olsen K.M."/>
            <person name="Qiu Y."/>
        </authorList>
    </citation>
    <scope>NUCLEOTIDE SEQUENCE</scope>
    <source>
        <strain evidence="3">NBL</strain>
    </source>
</reference>
<evidence type="ECO:0000313" key="3">
    <source>
        <dbReference type="EMBL" id="KAK3211786.1"/>
    </source>
</evidence>
<dbReference type="PANTHER" id="PTHR11079">
    <property type="entry name" value="CYTOSINE DEAMINASE FAMILY MEMBER"/>
    <property type="match status" value="1"/>
</dbReference>
<evidence type="ECO:0000256" key="1">
    <source>
        <dbReference type="ARBA" id="ARBA00022694"/>
    </source>
</evidence>
<dbReference type="GO" id="GO:0052717">
    <property type="term" value="F:tRNA-specific adenosine-34 deaminase activity"/>
    <property type="evidence" value="ECO:0007669"/>
    <property type="project" value="TreeGrafter"/>
</dbReference>
<comment type="similarity">
    <text evidence="2">Belongs to the cytidine and deoxycytidylate deaminase family. ADAT3 subfamily.</text>
</comment>
<gene>
    <name evidence="3" type="ORF">Dsin_016492</name>
</gene>
<dbReference type="GO" id="GO:0005737">
    <property type="term" value="C:cytoplasm"/>
    <property type="evidence" value="ECO:0007669"/>
    <property type="project" value="TreeGrafter"/>
</dbReference>
<organism evidence="3 4">
    <name type="scientific">Dipteronia sinensis</name>
    <dbReference type="NCBI Taxonomy" id="43782"/>
    <lineage>
        <taxon>Eukaryota</taxon>
        <taxon>Viridiplantae</taxon>
        <taxon>Streptophyta</taxon>
        <taxon>Embryophyta</taxon>
        <taxon>Tracheophyta</taxon>
        <taxon>Spermatophyta</taxon>
        <taxon>Magnoliopsida</taxon>
        <taxon>eudicotyledons</taxon>
        <taxon>Gunneridae</taxon>
        <taxon>Pentapetalae</taxon>
        <taxon>rosids</taxon>
        <taxon>malvids</taxon>
        <taxon>Sapindales</taxon>
        <taxon>Sapindaceae</taxon>
        <taxon>Hippocastanoideae</taxon>
        <taxon>Acereae</taxon>
        <taxon>Dipteronia</taxon>
    </lineage>
</organism>
<evidence type="ECO:0008006" key="5">
    <source>
        <dbReference type="Google" id="ProtNLM"/>
    </source>
</evidence>
<dbReference type="EMBL" id="JANJYJ010000005">
    <property type="protein sequence ID" value="KAK3211786.1"/>
    <property type="molecule type" value="Genomic_DNA"/>
</dbReference>
<protein>
    <recommendedName>
        <fullName evidence="5">CMP/dCMP-type deaminase domain-containing protein</fullName>
    </recommendedName>
</protein>
<evidence type="ECO:0000313" key="4">
    <source>
        <dbReference type="Proteomes" id="UP001281410"/>
    </source>
</evidence>
<accession>A0AAE0ADV5</accession>
<dbReference type="Gene3D" id="3.40.140.10">
    <property type="entry name" value="Cytidine Deaminase, domain 2"/>
    <property type="match status" value="1"/>
</dbReference>
<dbReference type="Proteomes" id="UP001281410">
    <property type="component" value="Unassembled WGS sequence"/>
</dbReference>
<dbReference type="GO" id="GO:0005634">
    <property type="term" value="C:nucleus"/>
    <property type="evidence" value="ECO:0007669"/>
    <property type="project" value="TreeGrafter"/>
</dbReference>
<evidence type="ECO:0000256" key="2">
    <source>
        <dbReference type="ARBA" id="ARBA00038160"/>
    </source>
</evidence>
<keyword evidence="4" id="KW-1185">Reference proteome</keyword>
<proteinExistence type="inferred from homology"/>
<keyword evidence="1" id="KW-0819">tRNA processing</keyword>
<dbReference type="InterPro" id="IPR016193">
    <property type="entry name" value="Cytidine_deaminase-like"/>
</dbReference>
<sequence>MFQSSSSSLSQYSSSPSSPFRFGLQNPPTGLCYCCSSSSYKAGYSDGEYELCWHGDDADKDENRRGLKRFAYLEISTKSRRHSTDDQLGPGLASVSARPYLCTGYDICLVWEPCAMCAIALVHQRIRRIFYALPNPHAGALGSVHRLQGEKSLNHRYAVFKVVLPKELLDMDEIARTSENDKSANMRLYIEFLSSVLLEFCITSCLICVVSII</sequence>
<dbReference type="AlphaFoldDB" id="A0AAE0ADV5"/>
<name>A0AAE0ADV5_9ROSI</name>
<dbReference type="GO" id="GO:0046872">
    <property type="term" value="F:metal ion binding"/>
    <property type="evidence" value="ECO:0007669"/>
    <property type="project" value="UniProtKB-KW"/>
</dbReference>
<dbReference type="PANTHER" id="PTHR11079:SF156">
    <property type="entry name" value="INACTIVE TRNA-SPECIFIC ADENOSINE DEAMINASE-LIKE PROTEIN 3-RELATED"/>
    <property type="match status" value="1"/>
</dbReference>